<accession>A0A4R3MPB1</accession>
<name>A0A4R3MPB1_9FIRM</name>
<dbReference type="Proteomes" id="UP000294902">
    <property type="component" value="Unassembled WGS sequence"/>
</dbReference>
<keyword evidence="2" id="KW-1185">Reference proteome</keyword>
<dbReference type="AlphaFoldDB" id="A0A4R3MPB1"/>
<dbReference type="RefSeq" id="WP_132250719.1">
    <property type="nucleotide sequence ID" value="NZ_SMAL01000002.1"/>
</dbReference>
<dbReference type="EMBL" id="SMAL01000002">
    <property type="protein sequence ID" value="TCT16372.1"/>
    <property type="molecule type" value="Genomic_DNA"/>
</dbReference>
<protein>
    <submittedName>
        <fullName evidence="1">Uncharacterized protein</fullName>
    </submittedName>
</protein>
<sequence>MEKSITILNKNGNKIVILTVQEFKALVDVTNIWFFDEKKGYDWGDYNCVDELCREISIKNQIIDMIDEAEDTALDMGKESYNSAYDLRSLKRKFEELADSQIEEICQLLFQKYKLDDRIRPSKVEDMLDVKESCNALFQEELKLKEINIADRIMNE</sequence>
<comment type="caution">
    <text evidence="1">The sequence shown here is derived from an EMBL/GenBank/DDBJ whole genome shotgun (WGS) entry which is preliminary data.</text>
</comment>
<organism evidence="1 2">
    <name type="scientific">Natranaerovirga pectinivora</name>
    <dbReference type="NCBI Taxonomy" id="682400"/>
    <lineage>
        <taxon>Bacteria</taxon>
        <taxon>Bacillati</taxon>
        <taxon>Bacillota</taxon>
        <taxon>Clostridia</taxon>
        <taxon>Lachnospirales</taxon>
        <taxon>Natranaerovirgaceae</taxon>
        <taxon>Natranaerovirga</taxon>
    </lineage>
</organism>
<reference evidence="1 2" key="1">
    <citation type="submission" date="2019-03" db="EMBL/GenBank/DDBJ databases">
        <title>Genomic Encyclopedia of Type Strains, Phase IV (KMG-IV): sequencing the most valuable type-strain genomes for metagenomic binning, comparative biology and taxonomic classification.</title>
        <authorList>
            <person name="Goeker M."/>
        </authorList>
    </citation>
    <scope>NUCLEOTIDE SEQUENCE [LARGE SCALE GENOMIC DNA]</scope>
    <source>
        <strain evidence="1 2">DSM 24629</strain>
    </source>
</reference>
<evidence type="ECO:0000313" key="1">
    <source>
        <dbReference type="EMBL" id="TCT16372.1"/>
    </source>
</evidence>
<proteinExistence type="predicted"/>
<evidence type="ECO:0000313" key="2">
    <source>
        <dbReference type="Proteomes" id="UP000294902"/>
    </source>
</evidence>
<gene>
    <name evidence="1" type="ORF">EDC18_102391</name>
</gene>